<protein>
    <submittedName>
        <fullName evidence="2">Methyltransferase domain-containing protein</fullName>
    </submittedName>
</protein>
<gene>
    <name evidence="2" type="ORF">IOQ59_01625</name>
</gene>
<dbReference type="EMBL" id="JADEYS010000001">
    <property type="protein sequence ID" value="MBE9395953.1"/>
    <property type="molecule type" value="Genomic_DNA"/>
</dbReference>
<proteinExistence type="predicted"/>
<dbReference type="CDD" id="cd02440">
    <property type="entry name" value="AdoMet_MTases"/>
    <property type="match status" value="1"/>
</dbReference>
<evidence type="ECO:0000313" key="2">
    <source>
        <dbReference type="EMBL" id="MBE9395953.1"/>
    </source>
</evidence>
<dbReference type="SUPFAM" id="SSF53335">
    <property type="entry name" value="S-adenosyl-L-methionine-dependent methyltransferases"/>
    <property type="match status" value="1"/>
</dbReference>
<dbReference type="AlphaFoldDB" id="A0A8J7FH45"/>
<accession>A0A8J7FH45</accession>
<dbReference type="InterPro" id="IPR025282">
    <property type="entry name" value="DUF4214"/>
</dbReference>
<keyword evidence="2" id="KW-0489">Methyltransferase</keyword>
<dbReference type="Pfam" id="PF13489">
    <property type="entry name" value="Methyltransf_23"/>
    <property type="match status" value="1"/>
</dbReference>
<dbReference type="PANTHER" id="PTHR43861">
    <property type="entry name" value="TRANS-ACONITATE 2-METHYLTRANSFERASE-RELATED"/>
    <property type="match status" value="1"/>
</dbReference>
<dbReference type="RefSeq" id="WP_193951503.1">
    <property type="nucleotide sequence ID" value="NZ_JADEYS010000001.1"/>
</dbReference>
<keyword evidence="2" id="KW-0808">Transferase</keyword>
<dbReference type="Proteomes" id="UP000640333">
    <property type="component" value="Unassembled WGS sequence"/>
</dbReference>
<evidence type="ECO:0000313" key="3">
    <source>
        <dbReference type="Proteomes" id="UP000640333"/>
    </source>
</evidence>
<dbReference type="GO" id="GO:0008168">
    <property type="term" value="F:methyltransferase activity"/>
    <property type="evidence" value="ECO:0007669"/>
    <property type="project" value="UniProtKB-KW"/>
</dbReference>
<reference evidence="2" key="1">
    <citation type="submission" date="2020-10" db="EMBL/GenBank/DDBJ databases">
        <title>Bacterium isolated from coastal waters sediment.</title>
        <authorList>
            <person name="Chen R.-J."/>
            <person name="Lu D.-C."/>
            <person name="Zhu K.-L."/>
            <person name="Du Z.-J."/>
        </authorList>
    </citation>
    <scope>NUCLEOTIDE SEQUENCE</scope>
    <source>
        <strain evidence="2">N1Y112</strain>
    </source>
</reference>
<organism evidence="2 3">
    <name type="scientific">Pontibacterium sinense</name>
    <dbReference type="NCBI Taxonomy" id="2781979"/>
    <lineage>
        <taxon>Bacteria</taxon>
        <taxon>Pseudomonadati</taxon>
        <taxon>Pseudomonadota</taxon>
        <taxon>Gammaproteobacteria</taxon>
        <taxon>Oceanospirillales</taxon>
        <taxon>Oceanospirillaceae</taxon>
        <taxon>Pontibacterium</taxon>
    </lineage>
</organism>
<dbReference type="Pfam" id="PF13946">
    <property type="entry name" value="DUF4214"/>
    <property type="match status" value="1"/>
</dbReference>
<keyword evidence="3" id="KW-1185">Reference proteome</keyword>
<sequence length="561" mass="62710">MNEDKIMLKRNNPNIDFDALNARIAEQLTHYQHNTAIPPEFAVETRSSAPAVSTTAPITSITELLSLEDKEFVSEAYKLLLGRPSDNDGLNHYLGLLRSGEEKSHIINSLAFSAEGKKNAHLVPGRTKQLIKRVILKLPVISKVSATLFSTLSAPQFRRYIQARFNHFYRLGEDHNARLNNVDSTFAAHAQQLDTQQEAIAALQELVSQQAADNLASFSAQQEMLIENNEFLTLQQTALTEHKDHLTAQKETLTEHNEFLTLQQEALAEHKDALTHQKETIASQSTIISQLNNEATTQKKYIEQLKLRINTLENLKAAAPNPEKQRTVSPISQSAEIEDAFYVAFESHFRGSTETITSRLQYYVPLIQKNPTLKACSLPSVDIGCGRGEWLNVLREEGLEPLGIDLNSVNVALCSEAGHNALKTDGLSWLQDQPDNSLALISSFHVIEHLTFEQFNHLLTQAIRTLVPGGMLILETPNPENLITGATHFYTDPTHLHPLPPAFTEFTVTYKGFTDVTIHRLNAIPEEFCIPQNSTTAERCNTLFYGPQDYAVTAVKPFLDN</sequence>
<name>A0A8J7FH45_9GAMM</name>
<dbReference type="Gene3D" id="3.40.50.150">
    <property type="entry name" value="Vaccinia Virus protein VP39"/>
    <property type="match status" value="1"/>
</dbReference>
<evidence type="ECO:0000259" key="1">
    <source>
        <dbReference type="Pfam" id="PF13946"/>
    </source>
</evidence>
<dbReference type="InterPro" id="IPR029063">
    <property type="entry name" value="SAM-dependent_MTases_sf"/>
</dbReference>
<feature type="domain" description="DUF4214" evidence="1">
    <location>
        <begin position="67"/>
        <end position="118"/>
    </location>
</feature>
<comment type="caution">
    <text evidence="2">The sequence shown here is derived from an EMBL/GenBank/DDBJ whole genome shotgun (WGS) entry which is preliminary data.</text>
</comment>
<dbReference type="GO" id="GO:0032259">
    <property type="term" value="P:methylation"/>
    <property type="evidence" value="ECO:0007669"/>
    <property type="project" value="UniProtKB-KW"/>
</dbReference>